<dbReference type="Proteomes" id="UP000887159">
    <property type="component" value="Unassembled WGS sequence"/>
</dbReference>
<protein>
    <submittedName>
        <fullName evidence="1">Uncharacterized protein</fullName>
    </submittedName>
</protein>
<proteinExistence type="predicted"/>
<accession>A0A8X6W125</accession>
<reference evidence="1" key="1">
    <citation type="submission" date="2020-08" db="EMBL/GenBank/DDBJ databases">
        <title>Multicomponent nature underlies the extraordinary mechanical properties of spider dragline silk.</title>
        <authorList>
            <person name="Kono N."/>
            <person name="Nakamura H."/>
            <person name="Mori M."/>
            <person name="Yoshida Y."/>
            <person name="Ohtoshi R."/>
            <person name="Malay A.D."/>
            <person name="Moran D.A.P."/>
            <person name="Tomita M."/>
            <person name="Numata K."/>
            <person name="Arakawa K."/>
        </authorList>
    </citation>
    <scope>NUCLEOTIDE SEQUENCE</scope>
</reference>
<keyword evidence="2" id="KW-1185">Reference proteome</keyword>
<dbReference type="AlphaFoldDB" id="A0A8X6W125"/>
<sequence>MVLKATANDRRHLTLCHDEFRGPRSGLYRSGGIINNNILILKHRQVTRTTPELPPLTPNFHTKPTGEHLSVDILNTHWLALHGGSSAVLTRIHDMHAMNPLP</sequence>
<dbReference type="EMBL" id="BMAU01021375">
    <property type="protein sequence ID" value="GFY26285.1"/>
    <property type="molecule type" value="Genomic_DNA"/>
</dbReference>
<comment type="caution">
    <text evidence="1">The sequence shown here is derived from an EMBL/GenBank/DDBJ whole genome shotgun (WGS) entry which is preliminary data.</text>
</comment>
<gene>
    <name evidence="1" type="ORF">TNCV_24831</name>
</gene>
<evidence type="ECO:0000313" key="1">
    <source>
        <dbReference type="EMBL" id="GFY26285.1"/>
    </source>
</evidence>
<name>A0A8X6W125_TRICX</name>
<organism evidence="1 2">
    <name type="scientific">Trichonephila clavipes</name>
    <name type="common">Golden silk orbweaver</name>
    <name type="synonym">Nephila clavipes</name>
    <dbReference type="NCBI Taxonomy" id="2585209"/>
    <lineage>
        <taxon>Eukaryota</taxon>
        <taxon>Metazoa</taxon>
        <taxon>Ecdysozoa</taxon>
        <taxon>Arthropoda</taxon>
        <taxon>Chelicerata</taxon>
        <taxon>Arachnida</taxon>
        <taxon>Araneae</taxon>
        <taxon>Araneomorphae</taxon>
        <taxon>Entelegynae</taxon>
        <taxon>Araneoidea</taxon>
        <taxon>Nephilidae</taxon>
        <taxon>Trichonephila</taxon>
    </lineage>
</organism>
<evidence type="ECO:0000313" key="2">
    <source>
        <dbReference type="Proteomes" id="UP000887159"/>
    </source>
</evidence>